<reference evidence="1 2" key="1">
    <citation type="submission" date="2020-06" db="EMBL/GenBank/DDBJ databases">
        <authorList>
            <person name="Criscuolo A."/>
        </authorList>
    </citation>
    <scope>NUCLEOTIDE SEQUENCE [LARGE SCALE GENOMIC DNA]</scope>
    <source>
        <strain evidence="2">CIP 110025</strain>
    </source>
</reference>
<evidence type="ECO:0000313" key="2">
    <source>
        <dbReference type="Proteomes" id="UP000556700"/>
    </source>
</evidence>
<protein>
    <submittedName>
        <fullName evidence="1">Uncharacterized protein</fullName>
    </submittedName>
</protein>
<gene>
    <name evidence="1" type="ORF">FLACHUCJ7_01893</name>
</gene>
<dbReference type="Proteomes" id="UP000556700">
    <property type="component" value="Unassembled WGS sequence"/>
</dbReference>
<organism evidence="1 2">
    <name type="scientific">Flavobacterium chungangense</name>
    <dbReference type="NCBI Taxonomy" id="554283"/>
    <lineage>
        <taxon>Bacteria</taxon>
        <taxon>Pseudomonadati</taxon>
        <taxon>Bacteroidota</taxon>
        <taxon>Flavobacteriia</taxon>
        <taxon>Flavobacteriales</taxon>
        <taxon>Flavobacteriaceae</taxon>
        <taxon>Flavobacterium</taxon>
    </lineage>
</organism>
<keyword evidence="2" id="KW-1185">Reference proteome</keyword>
<evidence type="ECO:0000313" key="1">
    <source>
        <dbReference type="EMBL" id="CAD0004502.1"/>
    </source>
</evidence>
<comment type="caution">
    <text evidence="1">The sequence shown here is derived from an EMBL/GenBank/DDBJ whole genome shotgun (WGS) entry which is preliminary data.</text>
</comment>
<sequence length="46" mass="5316">MINNLKFLEAVRRLGVRLSGVEAFSELKSPSTPLRMTLIYMIFILF</sequence>
<dbReference type="AlphaFoldDB" id="A0A6V6Z0P5"/>
<proteinExistence type="predicted"/>
<accession>A0A6V6Z0P5</accession>
<name>A0A6V6Z0P5_9FLAO</name>
<dbReference type="EMBL" id="CAIJDO010000130">
    <property type="protein sequence ID" value="CAD0004502.1"/>
    <property type="molecule type" value="Genomic_DNA"/>
</dbReference>